<comment type="caution">
    <text evidence="1">The sequence shown here is derived from an EMBL/GenBank/DDBJ whole genome shotgun (WGS) entry which is preliminary data.</text>
</comment>
<protein>
    <submittedName>
        <fullName evidence="1">Uncharacterized protein</fullName>
    </submittedName>
</protein>
<evidence type="ECO:0000313" key="1">
    <source>
        <dbReference type="EMBL" id="MCI92497.1"/>
    </source>
</evidence>
<name>A0A392VX05_9FABA</name>
<dbReference type="Proteomes" id="UP000265520">
    <property type="component" value="Unassembled WGS sequence"/>
</dbReference>
<sequence length="32" mass="3448">MVEIIRSFNEAANQGSTAADSISRNYIIDCTG</sequence>
<keyword evidence="2" id="KW-1185">Reference proteome</keyword>
<dbReference type="AlphaFoldDB" id="A0A392VX05"/>
<organism evidence="1 2">
    <name type="scientific">Trifolium medium</name>
    <dbReference type="NCBI Taxonomy" id="97028"/>
    <lineage>
        <taxon>Eukaryota</taxon>
        <taxon>Viridiplantae</taxon>
        <taxon>Streptophyta</taxon>
        <taxon>Embryophyta</taxon>
        <taxon>Tracheophyta</taxon>
        <taxon>Spermatophyta</taxon>
        <taxon>Magnoliopsida</taxon>
        <taxon>eudicotyledons</taxon>
        <taxon>Gunneridae</taxon>
        <taxon>Pentapetalae</taxon>
        <taxon>rosids</taxon>
        <taxon>fabids</taxon>
        <taxon>Fabales</taxon>
        <taxon>Fabaceae</taxon>
        <taxon>Papilionoideae</taxon>
        <taxon>50 kb inversion clade</taxon>
        <taxon>NPAAA clade</taxon>
        <taxon>Hologalegina</taxon>
        <taxon>IRL clade</taxon>
        <taxon>Trifolieae</taxon>
        <taxon>Trifolium</taxon>
    </lineage>
</organism>
<accession>A0A392VX05</accession>
<reference evidence="1 2" key="1">
    <citation type="journal article" date="2018" name="Front. Plant Sci.">
        <title>Red Clover (Trifolium pratense) and Zigzag Clover (T. medium) - A Picture of Genomic Similarities and Differences.</title>
        <authorList>
            <person name="Dluhosova J."/>
            <person name="Istvanek J."/>
            <person name="Nedelnik J."/>
            <person name="Repkova J."/>
        </authorList>
    </citation>
    <scope>NUCLEOTIDE SEQUENCE [LARGE SCALE GENOMIC DNA]</scope>
    <source>
        <strain evidence="2">cv. 10/8</strain>
        <tissue evidence="1">Leaf</tissue>
    </source>
</reference>
<evidence type="ECO:0000313" key="2">
    <source>
        <dbReference type="Proteomes" id="UP000265520"/>
    </source>
</evidence>
<dbReference type="EMBL" id="LXQA011302990">
    <property type="protein sequence ID" value="MCI92497.1"/>
    <property type="molecule type" value="Genomic_DNA"/>
</dbReference>
<proteinExistence type="predicted"/>